<proteinExistence type="inferred from homology"/>
<evidence type="ECO:0000256" key="2">
    <source>
        <dbReference type="ARBA" id="ARBA00022448"/>
    </source>
</evidence>
<dbReference type="SMART" id="SM00382">
    <property type="entry name" value="AAA"/>
    <property type="match status" value="1"/>
</dbReference>
<dbReference type="Proteomes" id="UP001058120">
    <property type="component" value="Chromosome"/>
</dbReference>
<evidence type="ECO:0000256" key="1">
    <source>
        <dbReference type="ARBA" id="ARBA00005417"/>
    </source>
</evidence>
<dbReference type="PANTHER" id="PTHR42711">
    <property type="entry name" value="ABC TRANSPORTER ATP-BINDING PROTEIN"/>
    <property type="match status" value="1"/>
</dbReference>
<evidence type="ECO:0000313" key="8">
    <source>
        <dbReference type="Proteomes" id="UP001058120"/>
    </source>
</evidence>
<evidence type="ECO:0000313" key="7">
    <source>
        <dbReference type="EMBL" id="UWX05971.1"/>
    </source>
</evidence>
<dbReference type="PROSITE" id="PS00211">
    <property type="entry name" value="ABC_TRANSPORTER_1"/>
    <property type="match status" value="1"/>
</dbReference>
<dbReference type="Pfam" id="PF00005">
    <property type="entry name" value="ABC_tran"/>
    <property type="match status" value="1"/>
</dbReference>
<dbReference type="PANTHER" id="PTHR42711:SF5">
    <property type="entry name" value="ABC TRANSPORTER ATP-BINDING PROTEIN NATA"/>
    <property type="match status" value="1"/>
</dbReference>
<comment type="similarity">
    <text evidence="1">Belongs to the ABC transporter superfamily.</text>
</comment>
<evidence type="ECO:0000259" key="6">
    <source>
        <dbReference type="PROSITE" id="PS50893"/>
    </source>
</evidence>
<sequence>MKISDLQAKLGDFTLAVDTLILEERKIHAFIGSNGCGKSTLAKIIMGILPYRKGEIDFEGLQVHDIVLASQKPYMLHETVRENIVYPLKIRKQKICEEEIDFYLNEFGIFEKKFEHARQLSSGQQQKVSIIRAVIAKQKFIVIDESLSNLDIESISTAKNMIKRLHAESGVTFVLISHQVASIADLVHEYHFFDRGEHILSCDLEGLKRSNHEKIKHYMQLQSLL</sequence>
<evidence type="ECO:0000256" key="5">
    <source>
        <dbReference type="ARBA" id="ARBA00022840"/>
    </source>
</evidence>
<dbReference type="PROSITE" id="PS50893">
    <property type="entry name" value="ABC_TRANSPORTER_2"/>
    <property type="match status" value="1"/>
</dbReference>
<dbReference type="InterPro" id="IPR027417">
    <property type="entry name" value="P-loop_NTPase"/>
</dbReference>
<dbReference type="EMBL" id="CP065938">
    <property type="protein sequence ID" value="UWX05971.1"/>
    <property type="molecule type" value="Genomic_DNA"/>
</dbReference>
<gene>
    <name evidence="7" type="ORF">JBF11_01195</name>
</gene>
<accession>A0ABY5Y2E3</accession>
<name>A0ABY5Y2E3_9BACT</name>
<dbReference type="RefSeq" id="WP_334315566.1">
    <property type="nucleotide sequence ID" value="NZ_CP065938.1"/>
</dbReference>
<keyword evidence="5 7" id="KW-0067">ATP-binding</keyword>
<keyword evidence="2" id="KW-0813">Transport</keyword>
<keyword evidence="8" id="KW-1185">Reference proteome</keyword>
<evidence type="ECO:0000256" key="4">
    <source>
        <dbReference type="ARBA" id="ARBA00022741"/>
    </source>
</evidence>
<keyword evidence="4" id="KW-0547">Nucleotide-binding</keyword>
<evidence type="ECO:0000256" key="3">
    <source>
        <dbReference type="ARBA" id="ARBA00022458"/>
    </source>
</evidence>
<dbReference type="SUPFAM" id="SSF52540">
    <property type="entry name" value="P-loop containing nucleoside triphosphate hydrolases"/>
    <property type="match status" value="1"/>
</dbReference>
<organism evidence="7 8">
    <name type="scientific">Taurinivorans muris</name>
    <dbReference type="NCBI Taxonomy" id="2787751"/>
    <lineage>
        <taxon>Bacteria</taxon>
        <taxon>Pseudomonadati</taxon>
        <taxon>Thermodesulfobacteriota</taxon>
        <taxon>Desulfovibrionia</taxon>
        <taxon>Desulfovibrionales</taxon>
        <taxon>Desulfovibrionaceae</taxon>
        <taxon>Taurinivorans</taxon>
    </lineage>
</organism>
<dbReference type="InterPro" id="IPR017871">
    <property type="entry name" value="ABC_transporter-like_CS"/>
</dbReference>
<dbReference type="GO" id="GO:0005524">
    <property type="term" value="F:ATP binding"/>
    <property type="evidence" value="ECO:0007669"/>
    <property type="project" value="UniProtKB-KW"/>
</dbReference>
<feature type="domain" description="ABC transporter" evidence="6">
    <location>
        <begin position="1"/>
        <end position="220"/>
    </location>
</feature>
<dbReference type="Gene3D" id="3.40.50.300">
    <property type="entry name" value="P-loop containing nucleotide triphosphate hydrolases"/>
    <property type="match status" value="1"/>
</dbReference>
<dbReference type="InterPro" id="IPR050763">
    <property type="entry name" value="ABC_transporter_ATP-binding"/>
</dbReference>
<dbReference type="InterPro" id="IPR003593">
    <property type="entry name" value="AAA+_ATPase"/>
</dbReference>
<reference evidence="7" key="1">
    <citation type="submission" date="2020-12" db="EMBL/GenBank/DDBJ databases">
        <title>Taurinivorans muris gen. nov., sp. nov., fundamental and realized metabolic niche of a ubiquitous sulfidogenic bacterium in the murine intestine.</title>
        <authorList>
            <person name="Ye H."/>
            <person name="Hanson B.T."/>
            <person name="Loy A."/>
        </authorList>
    </citation>
    <scope>NUCLEOTIDE SEQUENCE</scope>
    <source>
        <strain evidence="7">LT0009</strain>
    </source>
</reference>
<keyword evidence="3" id="KW-0536">Nodulation</keyword>
<protein>
    <submittedName>
        <fullName evidence="7">ABC transporter ATP-binding protein</fullName>
    </submittedName>
</protein>
<dbReference type="InterPro" id="IPR003439">
    <property type="entry name" value="ABC_transporter-like_ATP-bd"/>
</dbReference>